<dbReference type="AlphaFoldDB" id="A0AA39GQP7"/>
<feature type="compositionally biased region" description="Basic and acidic residues" evidence="1">
    <location>
        <begin position="173"/>
        <end position="189"/>
    </location>
</feature>
<evidence type="ECO:0000313" key="3">
    <source>
        <dbReference type="Proteomes" id="UP001175261"/>
    </source>
</evidence>
<evidence type="ECO:0000256" key="1">
    <source>
        <dbReference type="SAM" id="MobiDB-lite"/>
    </source>
</evidence>
<feature type="region of interest" description="Disordered" evidence="1">
    <location>
        <begin position="122"/>
        <end position="302"/>
    </location>
</feature>
<dbReference type="GO" id="GO:0000462">
    <property type="term" value="P:maturation of SSU-rRNA from tricistronic rRNA transcript (SSU-rRNA, 5.8S rRNA, LSU-rRNA)"/>
    <property type="evidence" value="ECO:0007669"/>
    <property type="project" value="TreeGrafter"/>
</dbReference>
<dbReference type="Proteomes" id="UP001175261">
    <property type="component" value="Unassembled WGS sequence"/>
</dbReference>
<feature type="compositionally biased region" description="Basic and acidic residues" evidence="1">
    <location>
        <begin position="256"/>
        <end position="270"/>
    </location>
</feature>
<dbReference type="InterPro" id="IPR007146">
    <property type="entry name" value="Sas10/Utp3/C1D"/>
</dbReference>
<dbReference type="Pfam" id="PF04000">
    <property type="entry name" value="Sas10_Utp3"/>
    <property type="match status" value="1"/>
</dbReference>
<dbReference type="PANTHER" id="PTHR13237">
    <property type="entry name" value="SOMETHING ABOUT SILENCING PROTEIN 10-RELATED"/>
    <property type="match status" value="1"/>
</dbReference>
<accession>A0AA39GQP7</accession>
<evidence type="ECO:0000313" key="2">
    <source>
        <dbReference type="EMBL" id="KAK0391409.1"/>
    </source>
</evidence>
<protein>
    <submittedName>
        <fullName evidence="2">Uncharacterized protein</fullName>
    </submittedName>
</protein>
<feature type="compositionally biased region" description="Basic and acidic residues" evidence="1">
    <location>
        <begin position="316"/>
        <end position="325"/>
    </location>
</feature>
<gene>
    <name evidence="2" type="ORF">NLU13_0909</name>
</gene>
<comment type="caution">
    <text evidence="2">The sequence shown here is derived from an EMBL/GenBank/DDBJ whole genome shotgun (WGS) entry which is preliminary data.</text>
</comment>
<feature type="compositionally biased region" description="Basic and acidic residues" evidence="1">
    <location>
        <begin position="333"/>
        <end position="343"/>
    </location>
</feature>
<keyword evidence="3" id="KW-1185">Reference proteome</keyword>
<feature type="compositionally biased region" description="Basic and acidic residues" evidence="1">
    <location>
        <begin position="290"/>
        <end position="302"/>
    </location>
</feature>
<dbReference type="GO" id="GO:0032040">
    <property type="term" value="C:small-subunit processome"/>
    <property type="evidence" value="ECO:0007669"/>
    <property type="project" value="TreeGrafter"/>
</dbReference>
<sequence length="372" mass="41851">MATLTTLPALLESLTQSLSSAHEMTPKLTNIGPPKDGLSLLDVKNELLLSYLQNLVFLILLKIRNAKKGADADATGEEDDDDLFETVREKLVELRLFLEKGARPLEAKLQYSITQFLKATEHHQQQEKLAASKRKEASDDEDEDDDDDDEESEEEGTSRRRGRVTAAPGLKNLQEDVKAAREKDSRGADGKTGVYQPPKRERKLMDAPNPDERRRDRRGGKSATMDEYVATELSAAPLAEPSIGTTIVQGGRRMKSASERKDEDERREYEETNFVRLPAMSKKEKKQKAKREGRSDKMEFGGEEWRGLGEGVDRIDRLTRRRDGGKGGGVRALLDKSRKRGPETTDGPRGSGMEMGERFHKRAKMLETGRRR</sequence>
<reference evidence="2" key="1">
    <citation type="submission" date="2022-10" db="EMBL/GenBank/DDBJ databases">
        <title>Determination and structural analysis of whole genome sequence of Sarocladium strictum F4-1.</title>
        <authorList>
            <person name="Hu L."/>
            <person name="Jiang Y."/>
        </authorList>
    </citation>
    <scope>NUCLEOTIDE SEQUENCE</scope>
    <source>
        <strain evidence="2">F4-1</strain>
    </source>
</reference>
<dbReference type="PANTHER" id="PTHR13237:SF9">
    <property type="entry name" value="NEUROGUIDIN"/>
    <property type="match status" value="1"/>
</dbReference>
<proteinExistence type="predicted"/>
<dbReference type="EMBL" id="JAPDFR010000001">
    <property type="protein sequence ID" value="KAK0391409.1"/>
    <property type="molecule type" value="Genomic_DNA"/>
</dbReference>
<organism evidence="2 3">
    <name type="scientific">Sarocladium strictum</name>
    <name type="common">Black bundle disease fungus</name>
    <name type="synonym">Acremonium strictum</name>
    <dbReference type="NCBI Taxonomy" id="5046"/>
    <lineage>
        <taxon>Eukaryota</taxon>
        <taxon>Fungi</taxon>
        <taxon>Dikarya</taxon>
        <taxon>Ascomycota</taxon>
        <taxon>Pezizomycotina</taxon>
        <taxon>Sordariomycetes</taxon>
        <taxon>Hypocreomycetidae</taxon>
        <taxon>Hypocreales</taxon>
        <taxon>Sarocladiaceae</taxon>
        <taxon>Sarocladium</taxon>
    </lineage>
</organism>
<feature type="region of interest" description="Disordered" evidence="1">
    <location>
        <begin position="316"/>
        <end position="372"/>
    </location>
</feature>
<name>A0AA39GQP7_SARSR</name>
<feature type="compositionally biased region" description="Acidic residues" evidence="1">
    <location>
        <begin position="138"/>
        <end position="155"/>
    </location>
</feature>